<keyword evidence="10" id="KW-1185">Reference proteome</keyword>
<evidence type="ECO:0000313" key="9">
    <source>
        <dbReference type="EMBL" id="AKH20577.1"/>
    </source>
</evidence>
<keyword evidence="7" id="KW-0653">Protein transport</keyword>
<evidence type="ECO:0000256" key="3">
    <source>
        <dbReference type="ARBA" id="ARBA00022475"/>
    </source>
</evidence>
<dbReference type="GO" id="GO:0022857">
    <property type="term" value="F:transmembrane transporter activity"/>
    <property type="evidence" value="ECO:0007669"/>
    <property type="project" value="InterPro"/>
</dbReference>
<evidence type="ECO:0000256" key="7">
    <source>
        <dbReference type="RuleBase" id="RU003879"/>
    </source>
</evidence>
<dbReference type="OrthoDB" id="9793581at2"/>
<dbReference type="EMBL" id="CP011412">
    <property type="protein sequence ID" value="AKH20577.1"/>
    <property type="molecule type" value="Genomic_DNA"/>
</dbReference>
<dbReference type="Pfam" id="PF02472">
    <property type="entry name" value="ExbD"/>
    <property type="match status" value="1"/>
</dbReference>
<sequence length="134" mass="14576">MHFEQRSPDNSEASILPLINVVFLLLIFFMIAGSLSVSEPLDVSAPESTSQGTPEQESLRLLLAGDGQMALQGRVMDEAALLHQVELALQAEPGLRVQLKADAAVPGNRVVKFMEQLHQAGVEKLFLITLQADQ</sequence>
<keyword evidence="6 8" id="KW-0472">Membrane</keyword>
<dbReference type="PANTHER" id="PTHR30558">
    <property type="entry name" value="EXBD MEMBRANE COMPONENT OF PMF-DRIVEN MACROMOLECULE IMPORT SYSTEM"/>
    <property type="match status" value="1"/>
</dbReference>
<evidence type="ECO:0000256" key="2">
    <source>
        <dbReference type="ARBA" id="ARBA00005811"/>
    </source>
</evidence>
<comment type="similarity">
    <text evidence="2 7">Belongs to the ExbD/TolR family.</text>
</comment>
<dbReference type="InterPro" id="IPR003400">
    <property type="entry name" value="ExbD"/>
</dbReference>
<evidence type="ECO:0000256" key="1">
    <source>
        <dbReference type="ARBA" id="ARBA00004162"/>
    </source>
</evidence>
<keyword evidence="4 7" id="KW-0812">Transmembrane</keyword>
<dbReference type="Proteomes" id="UP000034410">
    <property type="component" value="Chromosome"/>
</dbReference>
<accession>A0A0F7JY05</accession>
<proteinExistence type="inferred from homology"/>
<gene>
    <name evidence="9" type="ORF">AAY24_09660</name>
</gene>
<feature type="transmembrane region" description="Helical" evidence="8">
    <location>
        <begin position="15"/>
        <end position="37"/>
    </location>
</feature>
<keyword evidence="5 8" id="KW-1133">Transmembrane helix</keyword>
<dbReference type="RefSeq" id="WP_046859510.1">
    <property type="nucleotide sequence ID" value="NZ_CP011412.1"/>
</dbReference>
<dbReference type="AlphaFoldDB" id="A0A0F7JY05"/>
<dbReference type="KEGG" id="seds:AAY24_09660"/>
<keyword evidence="7" id="KW-0813">Transport</keyword>
<evidence type="ECO:0000256" key="8">
    <source>
        <dbReference type="SAM" id="Phobius"/>
    </source>
</evidence>
<name>A0A0F7JY05_9GAMM</name>
<evidence type="ECO:0000256" key="6">
    <source>
        <dbReference type="ARBA" id="ARBA00023136"/>
    </source>
</evidence>
<dbReference type="GO" id="GO:0005886">
    <property type="term" value="C:plasma membrane"/>
    <property type="evidence" value="ECO:0007669"/>
    <property type="project" value="UniProtKB-SubCell"/>
</dbReference>
<dbReference type="Gene3D" id="3.30.420.270">
    <property type="match status" value="1"/>
</dbReference>
<evidence type="ECO:0000313" key="10">
    <source>
        <dbReference type="Proteomes" id="UP000034410"/>
    </source>
</evidence>
<organism evidence="9 10">
    <name type="scientific">Sedimenticola thiotaurini</name>
    <dbReference type="NCBI Taxonomy" id="1543721"/>
    <lineage>
        <taxon>Bacteria</taxon>
        <taxon>Pseudomonadati</taxon>
        <taxon>Pseudomonadota</taxon>
        <taxon>Gammaproteobacteria</taxon>
        <taxon>Chromatiales</taxon>
        <taxon>Sedimenticolaceae</taxon>
        <taxon>Sedimenticola</taxon>
    </lineage>
</organism>
<evidence type="ECO:0008006" key="11">
    <source>
        <dbReference type="Google" id="ProtNLM"/>
    </source>
</evidence>
<dbReference type="PATRIC" id="fig|1543721.4.peg.2006"/>
<comment type="subcellular location">
    <subcellularLocation>
        <location evidence="1">Cell membrane</location>
        <topology evidence="1">Single-pass membrane protein</topology>
    </subcellularLocation>
    <subcellularLocation>
        <location evidence="7">Cell membrane</location>
        <topology evidence="7">Single-pass type II membrane protein</topology>
    </subcellularLocation>
</comment>
<evidence type="ECO:0000256" key="4">
    <source>
        <dbReference type="ARBA" id="ARBA00022692"/>
    </source>
</evidence>
<evidence type="ECO:0000256" key="5">
    <source>
        <dbReference type="ARBA" id="ARBA00022989"/>
    </source>
</evidence>
<protein>
    <recommendedName>
        <fullName evidence="11">Biopolymer transporter ExbD</fullName>
    </recommendedName>
</protein>
<dbReference type="GO" id="GO:0015031">
    <property type="term" value="P:protein transport"/>
    <property type="evidence" value="ECO:0007669"/>
    <property type="project" value="UniProtKB-KW"/>
</dbReference>
<keyword evidence="3" id="KW-1003">Cell membrane</keyword>
<reference evidence="9 10" key="1">
    <citation type="journal article" date="2015" name="Genome Announc.">
        <title>Complete Genome Sequence of Sedimenticola thiotaurini Strain SIP-G1, a Polyphosphate- and Polyhydroxyalkanoate-Accumulating Sulfur-Oxidizing Gammaproteobacterium Isolated from Salt Marsh Sediments.</title>
        <authorList>
            <person name="Flood B.E."/>
            <person name="Jones D.S."/>
            <person name="Bailey J.V."/>
        </authorList>
    </citation>
    <scope>NUCLEOTIDE SEQUENCE [LARGE SCALE GENOMIC DNA]</scope>
    <source>
        <strain evidence="9 10">SIP-G1</strain>
    </source>
</reference>